<dbReference type="OrthoDB" id="1932925at2759"/>
<evidence type="ECO:0000256" key="1">
    <source>
        <dbReference type="ARBA" id="ARBA00022833"/>
    </source>
</evidence>
<evidence type="ECO:0000313" key="6">
    <source>
        <dbReference type="Proteomes" id="UP000799777"/>
    </source>
</evidence>
<dbReference type="AlphaFoldDB" id="A0A9P4LQV4"/>
<keyword evidence="6" id="KW-1185">Reference proteome</keyword>
<dbReference type="PANTHER" id="PTHR47171:SF5">
    <property type="entry name" value="ZN(II)2CYS6 TRANSCRIPTION FACTOR (EUROFUNG)"/>
    <property type="match status" value="1"/>
</dbReference>
<accession>A0A9P4LQV4</accession>
<dbReference type="PANTHER" id="PTHR47171">
    <property type="entry name" value="FARA-RELATED"/>
    <property type="match status" value="1"/>
</dbReference>
<reference evidence="5" key="1">
    <citation type="journal article" date="2020" name="Stud. Mycol.">
        <title>101 Dothideomycetes genomes: a test case for predicting lifestyles and emergence of pathogens.</title>
        <authorList>
            <person name="Haridas S."/>
            <person name="Albert R."/>
            <person name="Binder M."/>
            <person name="Bloem J."/>
            <person name="Labutti K."/>
            <person name="Salamov A."/>
            <person name="Andreopoulos B."/>
            <person name="Baker S."/>
            <person name="Barry K."/>
            <person name="Bills G."/>
            <person name="Bluhm B."/>
            <person name="Cannon C."/>
            <person name="Castanera R."/>
            <person name="Culley D."/>
            <person name="Daum C."/>
            <person name="Ezra D."/>
            <person name="Gonzalez J."/>
            <person name="Henrissat B."/>
            <person name="Kuo A."/>
            <person name="Liang C."/>
            <person name="Lipzen A."/>
            <person name="Lutzoni F."/>
            <person name="Magnuson J."/>
            <person name="Mondo S."/>
            <person name="Nolan M."/>
            <person name="Ohm R."/>
            <person name="Pangilinan J."/>
            <person name="Park H.-J."/>
            <person name="Ramirez L."/>
            <person name="Alfaro M."/>
            <person name="Sun H."/>
            <person name="Tritt A."/>
            <person name="Yoshinaga Y."/>
            <person name="Zwiers L.-H."/>
            <person name="Turgeon B."/>
            <person name="Goodwin S."/>
            <person name="Spatafora J."/>
            <person name="Crous P."/>
            <person name="Grigoriev I."/>
        </authorList>
    </citation>
    <scope>NUCLEOTIDE SEQUENCE</scope>
    <source>
        <strain evidence="5">CBS 110217</strain>
    </source>
</reference>
<name>A0A9P4LQV4_9PLEO</name>
<dbReference type="GO" id="GO:0003677">
    <property type="term" value="F:DNA binding"/>
    <property type="evidence" value="ECO:0007669"/>
    <property type="project" value="UniProtKB-KW"/>
</dbReference>
<dbReference type="CDD" id="cd12148">
    <property type="entry name" value="fungal_TF_MHR"/>
    <property type="match status" value="1"/>
</dbReference>
<evidence type="ECO:0000313" key="5">
    <source>
        <dbReference type="EMBL" id="KAF2033137.1"/>
    </source>
</evidence>
<evidence type="ECO:0000256" key="4">
    <source>
        <dbReference type="ARBA" id="ARBA00023163"/>
    </source>
</evidence>
<dbReference type="Proteomes" id="UP000799777">
    <property type="component" value="Unassembled WGS sequence"/>
</dbReference>
<dbReference type="EMBL" id="ML978168">
    <property type="protein sequence ID" value="KAF2033137.1"/>
    <property type="molecule type" value="Genomic_DNA"/>
</dbReference>
<comment type="caution">
    <text evidence="5">The sequence shown here is derived from an EMBL/GenBank/DDBJ whole genome shotgun (WGS) entry which is preliminary data.</text>
</comment>
<gene>
    <name evidence="5" type="ORF">EK21DRAFT_109276</name>
</gene>
<keyword evidence="4" id="KW-0804">Transcription</keyword>
<protein>
    <recommendedName>
        <fullName evidence="7">Transcription factor domain-containing protein</fullName>
    </recommendedName>
</protein>
<dbReference type="InterPro" id="IPR052073">
    <property type="entry name" value="Amide_Lactam_Regulators"/>
</dbReference>
<evidence type="ECO:0000256" key="2">
    <source>
        <dbReference type="ARBA" id="ARBA00023015"/>
    </source>
</evidence>
<proteinExistence type="predicted"/>
<keyword evidence="3" id="KW-0238">DNA-binding</keyword>
<keyword evidence="1" id="KW-0862">Zinc</keyword>
<evidence type="ECO:0000256" key="3">
    <source>
        <dbReference type="ARBA" id="ARBA00023125"/>
    </source>
</evidence>
<keyword evidence="2" id="KW-0805">Transcription regulation</keyword>
<organism evidence="5 6">
    <name type="scientific">Setomelanomma holmii</name>
    <dbReference type="NCBI Taxonomy" id="210430"/>
    <lineage>
        <taxon>Eukaryota</taxon>
        <taxon>Fungi</taxon>
        <taxon>Dikarya</taxon>
        <taxon>Ascomycota</taxon>
        <taxon>Pezizomycotina</taxon>
        <taxon>Dothideomycetes</taxon>
        <taxon>Pleosporomycetidae</taxon>
        <taxon>Pleosporales</taxon>
        <taxon>Pleosporineae</taxon>
        <taxon>Phaeosphaeriaceae</taxon>
        <taxon>Setomelanomma</taxon>
    </lineage>
</organism>
<sequence length="354" mass="39134">MVFGLEGTQAPGSMLHRARERLTALCQSKPVIIDPADCNIQEPTLADFPSDAQSQHQGEIFGYWVRLCAIIGRIAKVLLKSSDKSEPLPTELREELVTWVHSLPARLRLPIDNARTEIFDRDVHQLHLFYLTTIIILHLKRPGGQLPQALPPAIIAASCTARILRDILARGNSRFLMAITCWHTGTAFIALLQACRIPHLSRFANEDLDILAIAARELQKTWASANVIVQGFERLRKPESSLNSDPNTAGLGGNAGSANHLQSQDHLLIAITNASTTSIDDDFDWMRFFPFVSKSTGGIAESLISGRELGTATRGFPSPNNEPFHNTLLAQYQDLFDPFTDYTPGLSDIVFETT</sequence>
<evidence type="ECO:0008006" key="7">
    <source>
        <dbReference type="Google" id="ProtNLM"/>
    </source>
</evidence>